<dbReference type="Gene3D" id="2.60.40.10">
    <property type="entry name" value="Immunoglobulins"/>
    <property type="match status" value="1"/>
</dbReference>
<dbReference type="RefSeq" id="WP_255036031.1">
    <property type="nucleotide sequence ID" value="NZ_RJUF01000008.1"/>
</dbReference>
<keyword evidence="1" id="KW-0732">Signal</keyword>
<protein>
    <recommendedName>
        <fullName evidence="4">Molecular chaperone</fullName>
    </recommendedName>
</protein>
<keyword evidence="3" id="KW-1185">Reference proteome</keyword>
<dbReference type="EMBL" id="RJUF01000008">
    <property type="protein sequence ID" value="MCP9762273.1"/>
    <property type="molecule type" value="Genomic_DNA"/>
</dbReference>
<evidence type="ECO:0008006" key="4">
    <source>
        <dbReference type="Google" id="ProtNLM"/>
    </source>
</evidence>
<feature type="signal peptide" evidence="1">
    <location>
        <begin position="1"/>
        <end position="19"/>
    </location>
</feature>
<comment type="caution">
    <text evidence="2">The sequence shown here is derived from an EMBL/GenBank/DDBJ whole genome shotgun (WGS) entry which is preliminary data.</text>
</comment>
<organism evidence="2 3">
    <name type="scientific">Lacihabitans soyangensis</name>
    <dbReference type="NCBI Taxonomy" id="869394"/>
    <lineage>
        <taxon>Bacteria</taxon>
        <taxon>Pseudomonadati</taxon>
        <taxon>Bacteroidota</taxon>
        <taxon>Cytophagia</taxon>
        <taxon>Cytophagales</taxon>
        <taxon>Leadbetterellaceae</taxon>
        <taxon>Lacihabitans</taxon>
    </lineage>
</organism>
<name>A0AAE3GZY1_9BACT</name>
<accession>A0AAE3GZY1</accession>
<reference evidence="2 3" key="1">
    <citation type="submission" date="2018-11" db="EMBL/GenBank/DDBJ databases">
        <title>Novel bacteria species description.</title>
        <authorList>
            <person name="Han J.-H."/>
        </authorList>
    </citation>
    <scope>NUCLEOTIDE SEQUENCE [LARGE SCALE GENOMIC DNA]</scope>
    <source>
        <strain evidence="2 3">KCTC23259</strain>
    </source>
</reference>
<proteinExistence type="predicted"/>
<evidence type="ECO:0000256" key="1">
    <source>
        <dbReference type="SAM" id="SignalP"/>
    </source>
</evidence>
<dbReference type="InterPro" id="IPR013783">
    <property type="entry name" value="Ig-like_fold"/>
</dbReference>
<gene>
    <name evidence="2" type="ORF">EGI31_04845</name>
</gene>
<feature type="chain" id="PRO_5042098604" description="Molecular chaperone" evidence="1">
    <location>
        <begin position="20"/>
        <end position="267"/>
    </location>
</feature>
<dbReference type="Proteomes" id="UP001204144">
    <property type="component" value="Unassembled WGS sequence"/>
</dbReference>
<evidence type="ECO:0000313" key="3">
    <source>
        <dbReference type="Proteomes" id="UP001204144"/>
    </source>
</evidence>
<sequence length="267" mass="30014">MRRISYTFLISLTSFFSFGQQININPSIINFHLGNPGASENQTITITNNSAELQAFEINLGDWTRTETGSHQYFAPNTQPYSCASWVRLNKNFIELKPGEMEEIVVTLQAPENPEALEKMKWAMVFIQGATLKKPEANGPQEIKTFINEIVRVGVHLYQTPFNLSKQAIKAVSLNPSKDEKNTFDFMIENDGNVMTMVKAHVELTNITTGEELVAPNADFPLFPYGKRIIKLDLPKDIKPGKYSLLAIADYGDSNPLEAIEKVIEIK</sequence>
<evidence type="ECO:0000313" key="2">
    <source>
        <dbReference type="EMBL" id="MCP9762273.1"/>
    </source>
</evidence>
<dbReference type="AlphaFoldDB" id="A0AAE3GZY1"/>